<accession>A0A093UZ49</accession>
<sequence length="243" mass="26345">MFRKKFLYIPFTILLITATVQLALVSRMVAFLHIQKTEIGTYHILSNITTTDTAQTGGDFHLHVLPEKLSLNQGHVTNGAAGYGVRHKSILLTLTIAVSLLVLFNLAALVYVFAVTYLTIENKINIGIARAAASAGPGVGYSIDSWTPETWYQALLLLPLESSTHSTLSAAAQEMVAWRVWIILYQIVGAVVVGWMGMAYLREWKRVCGCGCGFASGTGSGSGRVASEEAVTYRIGYAEGGRK</sequence>
<protein>
    <submittedName>
        <fullName evidence="2">Uncharacterized protein</fullName>
    </submittedName>
</protein>
<gene>
    <name evidence="2" type="ORF">GQ26_0240840</name>
</gene>
<dbReference type="EMBL" id="JPOX01000024">
    <property type="protein sequence ID" value="KFX45230.1"/>
    <property type="molecule type" value="Genomic_DNA"/>
</dbReference>
<keyword evidence="1" id="KW-0812">Transmembrane</keyword>
<comment type="caution">
    <text evidence="2">The sequence shown here is derived from an EMBL/GenBank/DDBJ whole genome shotgun (WGS) entry which is preliminary data.</text>
</comment>
<feature type="transmembrane region" description="Helical" evidence="1">
    <location>
        <begin position="90"/>
        <end position="114"/>
    </location>
</feature>
<feature type="transmembrane region" description="Helical" evidence="1">
    <location>
        <begin position="176"/>
        <end position="196"/>
    </location>
</feature>
<keyword evidence="1" id="KW-0472">Membrane</keyword>
<dbReference type="AlphaFoldDB" id="A0A093UZ49"/>
<keyword evidence="1" id="KW-1133">Transmembrane helix</keyword>
<evidence type="ECO:0000313" key="2">
    <source>
        <dbReference type="EMBL" id="KFX45230.1"/>
    </source>
</evidence>
<organism evidence="2">
    <name type="scientific">Talaromyces marneffei PM1</name>
    <dbReference type="NCBI Taxonomy" id="1077442"/>
    <lineage>
        <taxon>Eukaryota</taxon>
        <taxon>Fungi</taxon>
        <taxon>Dikarya</taxon>
        <taxon>Ascomycota</taxon>
        <taxon>Pezizomycotina</taxon>
        <taxon>Eurotiomycetes</taxon>
        <taxon>Eurotiomycetidae</taxon>
        <taxon>Eurotiales</taxon>
        <taxon>Trichocomaceae</taxon>
        <taxon>Talaromyces</taxon>
        <taxon>Talaromyces sect. Talaromyces</taxon>
    </lineage>
</organism>
<reference evidence="2" key="1">
    <citation type="journal article" date="2014" name="PLoS Genet.">
        <title>Signature Gene Expression Reveals Novel Clues to the Molecular Mechanisms of Dimorphic Transition in Penicillium marneffei.</title>
        <authorList>
            <person name="Yang E."/>
            <person name="Wang G."/>
            <person name="Cai J."/>
            <person name="Woo P.C."/>
            <person name="Lau S.K."/>
            <person name="Yuen K.-Y."/>
            <person name="Chow W.-N."/>
            <person name="Lin X."/>
        </authorList>
    </citation>
    <scope>NUCLEOTIDE SEQUENCE [LARGE SCALE GENOMIC DNA]</scope>
    <source>
        <strain evidence="2">PM1</strain>
    </source>
</reference>
<proteinExistence type="predicted"/>
<name>A0A093UZ49_TALMA</name>
<feature type="transmembrane region" description="Helical" evidence="1">
    <location>
        <begin position="6"/>
        <end position="26"/>
    </location>
</feature>
<evidence type="ECO:0000256" key="1">
    <source>
        <dbReference type="SAM" id="Phobius"/>
    </source>
</evidence>